<evidence type="ECO:0000313" key="3">
    <source>
        <dbReference type="EMBL" id="RLL35993.1"/>
    </source>
</evidence>
<dbReference type="Proteomes" id="UP000267166">
    <property type="component" value="Unassembled WGS sequence"/>
</dbReference>
<feature type="signal peptide" evidence="1">
    <location>
        <begin position="1"/>
        <end position="44"/>
    </location>
</feature>
<dbReference type="GO" id="GO:0005509">
    <property type="term" value="F:calcium ion binding"/>
    <property type="evidence" value="ECO:0007669"/>
    <property type="project" value="InterPro"/>
</dbReference>
<comment type="caution">
    <text evidence="3">The sequence shown here is derived from an EMBL/GenBank/DDBJ whole genome shotgun (WGS) entry which is preliminary data.</text>
</comment>
<feature type="domain" description="Cadherin" evidence="2">
    <location>
        <begin position="1122"/>
        <end position="1250"/>
    </location>
</feature>
<proteinExistence type="predicted"/>
<feature type="chain" id="PRO_5019794405" description="Cadherin domain-containing protein" evidence="1">
    <location>
        <begin position="45"/>
        <end position="1474"/>
    </location>
</feature>
<dbReference type="EMBL" id="RCHD01000012">
    <property type="protein sequence ID" value="RLL35993.1"/>
    <property type="molecule type" value="Genomic_DNA"/>
</dbReference>
<keyword evidence="1" id="KW-0732">Signal</keyword>
<dbReference type="SUPFAM" id="SSF50998">
    <property type="entry name" value="Quinoprotein alcohol dehydrogenase-like"/>
    <property type="match status" value="1"/>
</dbReference>
<sequence>MKKVKIKNGMTSRQQGSVMSRFKVATLSAAVTSLICASMPNTYASDIEIYKVPEDSVGSTTLMMMLDLSGSMGYGVGYNNTSMSIQEDYSVVASNGTLISGVCHGSKDNVKSDSTTTSHYTRYYCEIPSDTSNKKVTGYWFPSDTDPQRKWVAGCEAQKNTAGRVTSYRCYDRLTRLKDGLRQVLEGTENVGPVSDRIIMGLSTFAGSNGFVRVPARPLDEVIRSYKVMETYWEDEEYQELVTIGSTTETYTFAKPRWRKYTNTTPGKTCEWWQIFCTPTAASTKTYYQTCNWNTATSTCSWPTATESEPNGFNQRFASNVCSQGNNNDCREFYEEAEGITEVPLTEWQTKTRPVQKQREVTKNVTQRDLLLETIKDLQANGGTPTPYAYAEAAAYLLGTNTSIGDYNIRFYQTLGNRRTNGTSNYPCMSGNSVIDTYRQYKKADGSPITIRWCNDENKSWTPPTTATSLIYGRDNGGYDRELFYYANDPKSATASDGADYSGFSKSVSDSILNSNYVAPVSITSQKTNTAKRECSGQGIYFLTDGQPQPGGWAVGDDGQSGTAYAMMKQALGTKGSDFSCAASPLGKRADYDRPENGWACVGKLAQALLDPTQNPTGLKIQTAVVGFGSSFGAGGAESDDVKDAKDWGVVGDGGWIAGSSPEDVSDSINKFIKQLNKDIPSMSTGSSTIPLDALNPAVVQAYAYFPQFEPKVKPEDTHQIWFGNLKKYYVINNGVYSSKTFSNDTVVVKQSKLQDLSDIWNNPNISYPEGTAIFKKGGALNQLSLGAVLADEKVVTGRKLLTDYAYDGEKSAGERVSQNLNLTQIQYTYTKDAKTKSDTTYARALMGLLGYVIPNNTATEDLDLSSQAANLRQMGSVYHSKPLLLTQSGKAEATKVEGKVVINSSNRDDYVLFGSTQGLLQVVDADTGVEKFAFVPKEIIEGQSETFKQDGGNLAAGKDALYYGMDGEWAAHTDYVSKSDGSLTVGSANRGILGSENETEALTGKQWVYGGMRMGGRSYYALDLTDIDKPKVKFHIDPSTGTVYSLDKPNGTKYAALEKMGQSWSKPSIGYVNWKGQRKLVMIVGGGYDAGGDDGDGLKVNGIRTGYEGYEKYNYDQKNAVGAGVYMFDADTGDLLWNTNSTSNASLKYSVVSQIRTIDRNNDGVIDHLYFGDLAGQAFRVDFKNDGNKDSFTSQTTKVLDLHKSDGTSPRFYTLPVFTAHSSAGSTTMFGGNTVVVTFVSGNQSSPLLATSDSPQKKDPTDLQFDGVYAIFDYDVYPSTKEGRYPTSAIAARSLGSVPVNDTAMDKTKLRYINGATTATAINKDTGWGGWYYQFDTKIDGSTKKGASVIKGLTTPIAMDGSLYVTQFDASDNGTTSSCGAGVKGHSFSQRFCLPSGVCQGGGVYIYNLGSGIVTLNVGSADGDPNARSLVVPDPNDTCPAGQTCVPNGKPKFITAGGPLHFIPNRWYEKYSQ</sequence>
<evidence type="ECO:0000259" key="2">
    <source>
        <dbReference type="PROSITE" id="PS50268"/>
    </source>
</evidence>
<dbReference type="InterPro" id="IPR011047">
    <property type="entry name" value="Quinoprotein_ADH-like_sf"/>
</dbReference>
<name>A0A498D1U1_9GAMM</name>
<dbReference type="InterPro" id="IPR002126">
    <property type="entry name" value="Cadherin-like_dom"/>
</dbReference>
<evidence type="ECO:0000256" key="1">
    <source>
        <dbReference type="SAM" id="SignalP"/>
    </source>
</evidence>
<accession>A0A498D1U1</accession>
<dbReference type="RefSeq" id="WP_121594283.1">
    <property type="nucleotide sequence ID" value="NZ_RCHD01000012.1"/>
</dbReference>
<evidence type="ECO:0000313" key="4">
    <source>
        <dbReference type="Proteomes" id="UP000267166"/>
    </source>
</evidence>
<protein>
    <recommendedName>
        <fullName evidence="2">Cadherin domain-containing protein</fullName>
    </recommendedName>
</protein>
<gene>
    <name evidence="3" type="ORF">D9K80_06610</name>
</gene>
<reference evidence="3 4" key="1">
    <citation type="submission" date="2018-09" db="EMBL/GenBank/DDBJ databases">
        <title>The draft genome of Acinetobacter sp. strains.</title>
        <authorList>
            <person name="Qin J."/>
            <person name="Feng Y."/>
            <person name="Zong Z."/>
        </authorList>
    </citation>
    <scope>NUCLEOTIDE SEQUENCE [LARGE SCALE GENOMIC DNA]</scope>
    <source>
        <strain evidence="3 4">WCHAc060003</strain>
    </source>
</reference>
<dbReference type="PROSITE" id="PS50268">
    <property type="entry name" value="CADHERIN_2"/>
    <property type="match status" value="1"/>
</dbReference>
<dbReference type="GO" id="GO:0007156">
    <property type="term" value="P:homophilic cell adhesion via plasma membrane adhesion molecules"/>
    <property type="evidence" value="ECO:0007669"/>
    <property type="project" value="InterPro"/>
</dbReference>
<dbReference type="GO" id="GO:0016020">
    <property type="term" value="C:membrane"/>
    <property type="evidence" value="ECO:0007669"/>
    <property type="project" value="InterPro"/>
</dbReference>
<organism evidence="3 4">
    <name type="scientific">Acinetobacter cumulans</name>
    <dbReference type="NCBI Taxonomy" id="2136182"/>
    <lineage>
        <taxon>Bacteria</taxon>
        <taxon>Pseudomonadati</taxon>
        <taxon>Pseudomonadota</taxon>
        <taxon>Gammaproteobacteria</taxon>
        <taxon>Moraxellales</taxon>
        <taxon>Moraxellaceae</taxon>
        <taxon>Acinetobacter</taxon>
    </lineage>
</organism>